<keyword evidence="12 19" id="KW-0675">Receptor</keyword>
<dbReference type="GO" id="GO:0038023">
    <property type="term" value="F:signaling receptor activity"/>
    <property type="evidence" value="ECO:0007669"/>
    <property type="project" value="InterPro"/>
</dbReference>
<dbReference type="Pfam" id="PF00593">
    <property type="entry name" value="TonB_dep_Rec_b-barrel"/>
    <property type="match status" value="1"/>
</dbReference>
<gene>
    <name evidence="19" type="ORF">DMB68_04890</name>
</gene>
<keyword evidence="8" id="KW-0408">Iron</keyword>
<keyword evidence="11 14" id="KW-0472">Membrane</keyword>
<evidence type="ECO:0000313" key="20">
    <source>
        <dbReference type="Proteomes" id="UP000247681"/>
    </source>
</evidence>
<evidence type="ECO:0000256" key="16">
    <source>
        <dbReference type="SAM" id="SignalP"/>
    </source>
</evidence>
<dbReference type="SUPFAM" id="SSF49464">
    <property type="entry name" value="Carboxypeptidase regulatory domain-like"/>
    <property type="match status" value="1"/>
</dbReference>
<evidence type="ECO:0000259" key="18">
    <source>
        <dbReference type="Pfam" id="PF07715"/>
    </source>
</evidence>
<feature type="chain" id="PRO_5016053655" evidence="16">
    <location>
        <begin position="27"/>
        <end position="779"/>
    </location>
</feature>
<protein>
    <submittedName>
        <fullName evidence="19">TonB-dependent siderophore receptor</fullName>
    </submittedName>
</protein>
<dbReference type="PROSITE" id="PS52016">
    <property type="entry name" value="TONB_DEPENDENT_REC_3"/>
    <property type="match status" value="1"/>
</dbReference>
<dbReference type="SUPFAM" id="SSF56935">
    <property type="entry name" value="Porins"/>
    <property type="match status" value="1"/>
</dbReference>
<dbReference type="InterPro" id="IPR008969">
    <property type="entry name" value="CarboxyPept-like_regulatory"/>
</dbReference>
<dbReference type="InterPro" id="IPR039426">
    <property type="entry name" value="TonB-dep_rcpt-like"/>
</dbReference>
<evidence type="ECO:0000256" key="11">
    <source>
        <dbReference type="ARBA" id="ARBA00023136"/>
    </source>
</evidence>
<evidence type="ECO:0000256" key="5">
    <source>
        <dbReference type="ARBA" id="ARBA00022496"/>
    </source>
</evidence>
<accession>A0A2V4C595</accession>
<evidence type="ECO:0000256" key="12">
    <source>
        <dbReference type="ARBA" id="ARBA00023170"/>
    </source>
</evidence>
<dbReference type="AlphaFoldDB" id="A0A2V4C595"/>
<name>A0A2V4C595_9FLAO</name>
<dbReference type="PANTHER" id="PTHR32552">
    <property type="entry name" value="FERRICHROME IRON RECEPTOR-RELATED"/>
    <property type="match status" value="1"/>
</dbReference>
<dbReference type="Proteomes" id="UP000247681">
    <property type="component" value="Unassembled WGS sequence"/>
</dbReference>
<dbReference type="Pfam" id="PF07715">
    <property type="entry name" value="Plug"/>
    <property type="match status" value="1"/>
</dbReference>
<evidence type="ECO:0000256" key="1">
    <source>
        <dbReference type="ARBA" id="ARBA00004571"/>
    </source>
</evidence>
<dbReference type="InterPro" id="IPR000531">
    <property type="entry name" value="Beta-barrel_TonB"/>
</dbReference>
<evidence type="ECO:0000256" key="10">
    <source>
        <dbReference type="ARBA" id="ARBA00023077"/>
    </source>
</evidence>
<dbReference type="GO" id="GO:0015344">
    <property type="term" value="F:siderophore uptake transmembrane transporter activity"/>
    <property type="evidence" value="ECO:0007669"/>
    <property type="project" value="TreeGrafter"/>
</dbReference>
<dbReference type="RefSeq" id="WP_110345519.1">
    <property type="nucleotide sequence ID" value="NZ_QJHL01000001.1"/>
</dbReference>
<keyword evidence="3 14" id="KW-0813">Transport</keyword>
<evidence type="ECO:0000256" key="8">
    <source>
        <dbReference type="ARBA" id="ARBA00023004"/>
    </source>
</evidence>
<keyword evidence="4 14" id="KW-1134">Transmembrane beta strand</keyword>
<dbReference type="InterPro" id="IPR012910">
    <property type="entry name" value="Plug_dom"/>
</dbReference>
<dbReference type="Gene3D" id="2.40.170.20">
    <property type="entry name" value="TonB-dependent receptor, beta-barrel domain"/>
    <property type="match status" value="1"/>
</dbReference>
<dbReference type="Pfam" id="PF13715">
    <property type="entry name" value="CarbopepD_reg_2"/>
    <property type="match status" value="1"/>
</dbReference>
<dbReference type="PANTHER" id="PTHR32552:SF68">
    <property type="entry name" value="FERRICHROME OUTER MEMBRANE TRANSPORTER_PHAGE RECEPTOR"/>
    <property type="match status" value="1"/>
</dbReference>
<dbReference type="InterPro" id="IPR010105">
    <property type="entry name" value="TonB_sidphr_rcpt"/>
</dbReference>
<proteinExistence type="inferred from homology"/>
<evidence type="ECO:0000313" key="19">
    <source>
        <dbReference type="EMBL" id="PXY46511.1"/>
    </source>
</evidence>
<evidence type="ECO:0000256" key="13">
    <source>
        <dbReference type="ARBA" id="ARBA00023237"/>
    </source>
</evidence>
<dbReference type="EMBL" id="QJHL01000001">
    <property type="protein sequence ID" value="PXY46511.1"/>
    <property type="molecule type" value="Genomic_DNA"/>
</dbReference>
<dbReference type="Gene3D" id="2.170.130.10">
    <property type="entry name" value="TonB-dependent receptor, plug domain"/>
    <property type="match status" value="1"/>
</dbReference>
<feature type="signal peptide" evidence="16">
    <location>
        <begin position="1"/>
        <end position="26"/>
    </location>
</feature>
<dbReference type="OrthoDB" id="9775095at2"/>
<dbReference type="InterPro" id="IPR037066">
    <property type="entry name" value="Plug_dom_sf"/>
</dbReference>
<evidence type="ECO:0000256" key="7">
    <source>
        <dbReference type="ARBA" id="ARBA00022729"/>
    </source>
</evidence>
<keyword evidence="7 16" id="KW-0732">Signal</keyword>
<evidence type="ECO:0000259" key="17">
    <source>
        <dbReference type="Pfam" id="PF00593"/>
    </source>
</evidence>
<keyword evidence="10 15" id="KW-0798">TonB box</keyword>
<feature type="domain" description="TonB-dependent receptor-like beta-barrel" evidence="17">
    <location>
        <begin position="358"/>
        <end position="753"/>
    </location>
</feature>
<evidence type="ECO:0000256" key="3">
    <source>
        <dbReference type="ARBA" id="ARBA00022448"/>
    </source>
</evidence>
<keyword evidence="5" id="KW-0410">Iron transport</keyword>
<keyword evidence="13 14" id="KW-0998">Cell outer membrane</keyword>
<organism evidence="19 20">
    <name type="scientific">Flavobacterium hydrophilum</name>
    <dbReference type="NCBI Taxonomy" id="2211445"/>
    <lineage>
        <taxon>Bacteria</taxon>
        <taxon>Pseudomonadati</taxon>
        <taxon>Bacteroidota</taxon>
        <taxon>Flavobacteriia</taxon>
        <taxon>Flavobacteriales</taxon>
        <taxon>Flavobacteriaceae</taxon>
        <taxon>Flavobacterium</taxon>
    </lineage>
</organism>
<evidence type="ECO:0000256" key="14">
    <source>
        <dbReference type="PROSITE-ProRule" id="PRU01360"/>
    </source>
</evidence>
<keyword evidence="9" id="KW-0406">Ion transport</keyword>
<comment type="caution">
    <text evidence="19">The sequence shown here is derived from an EMBL/GenBank/DDBJ whole genome shotgun (WGS) entry which is preliminary data.</text>
</comment>
<sequence>MKHLSLRTSQFLFIISFLFTAISSIAQQNHGKMKGQITTSDGEPAADVNIILKNSKYGTITNDDGVFEINRIKPNTYTLQISLAGYETSEQVVTVEDNKTATVNLQLKVSNKELQEVVINNRKSLLSKKTETVARMPLKNLENPQVYNVIHKELFQEQVAIDITTAMRNAPGVVPLNYPSGGFALIFRGFTVGINARNGMETLSGRSSVGIANIERIEILKGPSGTLFGSSASSFGGVVNLVTKKPFETTATEVGYTAGSYGTNMLTADINTPLTKDKKVLFRLNVGVNKAKSFLDYGYSNTLSFTPSLTFKATDKLKFNIDAELYNAKSTKPLYPGASATSGVTNPADIKLDYKKSLVHDDADAKSTASKAFVQSEYQISDNWKSTTLFSYVSENVEYSYQVLPTWTSPTTATIRATMFGPISSNYTNIQENINGEFKTGILSHKIVAGVNYRNYSDTFSSTPTPTAPFRTIDVTTNFVPVRKKDIDAVLLAPVIRAGRDEHTYSAYASYVMGIAERLHIMTSLRLDDFERKQSGTVLGYKQTSVSPKFGLVFEVLDDQLSLFGNYMNGFQNIAPVNQPDGAQFVPDPLYANQWESGIKAELFNKKLSTTVSYYEITNDNALIRQADLVYQQDGKQVSKGVEFEFLANPISGLDITAGYAYNDNRIEKTSDVNKAIEGNKAADAPEHVVNFWVSYKLQNKLKGLGAGFGANYVDESYLTTANTFYIPSYTIYSATVFYEQPTWRVGLKIDNLTNEKYWSTWAAPQAPTTILGSLSFKF</sequence>
<dbReference type="InterPro" id="IPR036942">
    <property type="entry name" value="Beta-barrel_TonB_sf"/>
</dbReference>
<dbReference type="NCBIfam" id="TIGR01783">
    <property type="entry name" value="TonB-siderophor"/>
    <property type="match status" value="1"/>
</dbReference>
<evidence type="ECO:0000256" key="15">
    <source>
        <dbReference type="RuleBase" id="RU003357"/>
    </source>
</evidence>
<evidence type="ECO:0000256" key="2">
    <source>
        <dbReference type="ARBA" id="ARBA00009810"/>
    </source>
</evidence>
<evidence type="ECO:0000256" key="6">
    <source>
        <dbReference type="ARBA" id="ARBA00022692"/>
    </source>
</evidence>
<dbReference type="Gene3D" id="2.60.40.1120">
    <property type="entry name" value="Carboxypeptidase-like, regulatory domain"/>
    <property type="match status" value="1"/>
</dbReference>
<dbReference type="CDD" id="cd01347">
    <property type="entry name" value="ligand_gated_channel"/>
    <property type="match status" value="1"/>
</dbReference>
<dbReference type="GO" id="GO:0015891">
    <property type="term" value="P:siderophore transport"/>
    <property type="evidence" value="ECO:0007669"/>
    <property type="project" value="InterPro"/>
</dbReference>
<dbReference type="GO" id="GO:0009279">
    <property type="term" value="C:cell outer membrane"/>
    <property type="evidence" value="ECO:0007669"/>
    <property type="project" value="UniProtKB-SubCell"/>
</dbReference>
<comment type="subcellular location">
    <subcellularLocation>
        <location evidence="1 14">Cell outer membrane</location>
        <topology evidence="1 14">Multi-pass membrane protein</topology>
    </subcellularLocation>
</comment>
<reference evidence="19 20" key="1">
    <citation type="submission" date="2018-05" db="EMBL/GenBank/DDBJ databases">
        <title>Flavobacterium sp. strain IMCC34758, incomplete genome.</title>
        <authorList>
            <person name="Joung Y."/>
        </authorList>
    </citation>
    <scope>NUCLEOTIDE SEQUENCE [LARGE SCALE GENOMIC DNA]</scope>
    <source>
        <strain evidence="19 20">IMCC34758</strain>
    </source>
</reference>
<evidence type="ECO:0000256" key="4">
    <source>
        <dbReference type="ARBA" id="ARBA00022452"/>
    </source>
</evidence>
<feature type="domain" description="TonB-dependent receptor plug" evidence="18">
    <location>
        <begin position="141"/>
        <end position="233"/>
    </location>
</feature>
<keyword evidence="20" id="KW-1185">Reference proteome</keyword>
<comment type="similarity">
    <text evidence="2 14 15">Belongs to the TonB-dependent receptor family.</text>
</comment>
<evidence type="ECO:0000256" key="9">
    <source>
        <dbReference type="ARBA" id="ARBA00023065"/>
    </source>
</evidence>
<keyword evidence="6 14" id="KW-0812">Transmembrane</keyword>